<keyword evidence="1" id="KW-0472">Membrane</keyword>
<dbReference type="Proteomes" id="UP000236000">
    <property type="component" value="Unassembled WGS sequence"/>
</dbReference>
<feature type="transmembrane region" description="Helical" evidence="1">
    <location>
        <begin position="40"/>
        <end position="59"/>
    </location>
</feature>
<dbReference type="OrthoDB" id="199957at2"/>
<keyword evidence="1" id="KW-1133">Transmembrane helix</keyword>
<gene>
    <name evidence="2" type="ORF">CXU22_06560</name>
</gene>
<accession>A0A2N8HE97</accession>
<dbReference type="RefSeq" id="WP_102713752.1">
    <property type="nucleotide sequence ID" value="NZ_PJKA01000010.1"/>
</dbReference>
<comment type="caution">
    <text evidence="2">The sequence shown here is derived from an EMBL/GenBank/DDBJ whole genome shotgun (WGS) entry which is preliminary data.</text>
</comment>
<keyword evidence="1" id="KW-0812">Transmembrane</keyword>
<dbReference type="EMBL" id="PJKA01000010">
    <property type="protein sequence ID" value="PNC18282.1"/>
    <property type="molecule type" value="Genomic_DNA"/>
</dbReference>
<evidence type="ECO:0000256" key="1">
    <source>
        <dbReference type="SAM" id="Phobius"/>
    </source>
</evidence>
<proteinExistence type="predicted"/>
<dbReference type="AlphaFoldDB" id="A0A2N8HE97"/>
<evidence type="ECO:0000313" key="2">
    <source>
        <dbReference type="EMBL" id="PNC18282.1"/>
    </source>
</evidence>
<evidence type="ECO:0000313" key="3">
    <source>
        <dbReference type="Proteomes" id="UP000236000"/>
    </source>
</evidence>
<organism evidence="2 3">
    <name type="scientific">Akkermansia muciniphila</name>
    <dbReference type="NCBI Taxonomy" id="239935"/>
    <lineage>
        <taxon>Bacteria</taxon>
        <taxon>Pseudomonadati</taxon>
        <taxon>Verrucomicrobiota</taxon>
        <taxon>Verrucomicrobiia</taxon>
        <taxon>Verrucomicrobiales</taxon>
        <taxon>Akkermansiaceae</taxon>
        <taxon>Akkermansia</taxon>
    </lineage>
</organism>
<name>A0A2N8HE97_9BACT</name>
<sequence>MNLNLTEEQKKAALEAGKQGMKAAYEKSKARTGLKWWERLLWVALAGAVYAAAALLGGCGHTVDVTAQRTEICKDGSCLVLEPGRLSYSQAQPEADMQPVIQRIRKIK</sequence>
<protein>
    <submittedName>
        <fullName evidence="2">Uncharacterized protein</fullName>
    </submittedName>
</protein>
<reference evidence="2 3" key="1">
    <citation type="journal article" date="2017" name="BMC Genomics">
        <title>Genome sequencing of 39 Akkermansia muciniphila isolates reveals its population structure, genomic and functional diverisity, and global distribution in mammalian gut microbiotas.</title>
        <authorList>
            <person name="Guo X."/>
            <person name="Li S."/>
            <person name="Zhang J."/>
            <person name="Wu F."/>
            <person name="Li X."/>
            <person name="Wu D."/>
            <person name="Zhang M."/>
            <person name="Ou Z."/>
            <person name="Jie Z."/>
            <person name="Yan Q."/>
            <person name="Li P."/>
            <person name="Yi J."/>
            <person name="Peng Y."/>
        </authorList>
    </citation>
    <scope>NUCLEOTIDE SEQUENCE [LARGE SCALE GENOMIC DNA]</scope>
    <source>
        <strain evidence="2 3">GP24</strain>
    </source>
</reference>